<dbReference type="Proteomes" id="UP000027345">
    <property type="component" value="Unassembled WGS sequence"/>
</dbReference>
<name>A0A066TWD7_9PSEU</name>
<organism evidence="3 4">
    <name type="scientific">Amycolatopsis rifamycinica</name>
    <dbReference type="NCBI Taxonomy" id="287986"/>
    <lineage>
        <taxon>Bacteria</taxon>
        <taxon>Bacillati</taxon>
        <taxon>Actinomycetota</taxon>
        <taxon>Actinomycetes</taxon>
        <taxon>Pseudonocardiales</taxon>
        <taxon>Pseudonocardiaceae</taxon>
        <taxon>Amycolatopsis</taxon>
    </lineage>
</organism>
<dbReference type="PANTHER" id="PTHR19136">
    <property type="entry name" value="MOLYBDENUM COFACTOR GUANYLYLTRANSFERASE"/>
    <property type="match status" value="1"/>
</dbReference>
<protein>
    <submittedName>
        <fullName evidence="3">Molybdopterin-guanine dinucleotide biosynthesis protein MobA</fullName>
    </submittedName>
</protein>
<evidence type="ECO:0000259" key="2">
    <source>
        <dbReference type="Pfam" id="PF12804"/>
    </source>
</evidence>
<evidence type="ECO:0000256" key="1">
    <source>
        <dbReference type="ARBA" id="ARBA00022679"/>
    </source>
</evidence>
<dbReference type="OrthoDB" id="4735656at2"/>
<evidence type="ECO:0000313" key="3">
    <source>
        <dbReference type="EMBL" id="KDN19516.1"/>
    </source>
</evidence>
<dbReference type="SUPFAM" id="SSF53448">
    <property type="entry name" value="Nucleotide-diphospho-sugar transferases"/>
    <property type="match status" value="1"/>
</dbReference>
<dbReference type="InterPro" id="IPR025877">
    <property type="entry name" value="MobA-like_NTP_Trfase"/>
</dbReference>
<dbReference type="Gene3D" id="3.90.550.10">
    <property type="entry name" value="Spore Coat Polysaccharide Biosynthesis Protein SpsA, Chain A"/>
    <property type="match status" value="1"/>
</dbReference>
<dbReference type="eggNOG" id="COG0746">
    <property type="taxonomic scope" value="Bacteria"/>
</dbReference>
<feature type="domain" description="MobA-like NTP transferase" evidence="2">
    <location>
        <begin position="5"/>
        <end position="153"/>
    </location>
</feature>
<dbReference type="EMBL" id="JMQI01000051">
    <property type="protein sequence ID" value="KDN19516.1"/>
    <property type="molecule type" value="Genomic_DNA"/>
</dbReference>
<reference evidence="3 4" key="1">
    <citation type="submission" date="2014-05" db="EMBL/GenBank/DDBJ databases">
        <title>Draft genome sequence of Amycolatopsis rifamycinica DSM 46095.</title>
        <authorList>
            <person name="Lal R."/>
            <person name="Saxena A."/>
            <person name="Kumari R."/>
            <person name="Mukherjee U."/>
            <person name="Singh P."/>
            <person name="Sangwan N."/>
            <person name="Mahato N.K."/>
        </authorList>
    </citation>
    <scope>NUCLEOTIDE SEQUENCE [LARGE SCALE GENOMIC DNA]</scope>
    <source>
        <strain evidence="3 4">DSM 46095</strain>
    </source>
</reference>
<dbReference type="AlphaFoldDB" id="A0A066TWD7"/>
<dbReference type="STRING" id="287986.DV20_24545"/>
<dbReference type="RefSeq" id="WP_043784029.1">
    <property type="nucleotide sequence ID" value="NZ_JMQI01000051.1"/>
</dbReference>
<dbReference type="PANTHER" id="PTHR19136:SF81">
    <property type="entry name" value="MOLYBDENUM COFACTOR GUANYLYLTRANSFERASE"/>
    <property type="match status" value="1"/>
</dbReference>
<sequence>MRYAGIVVAGGAARRLSGVDKPALSVGGKPLLARAIHALDGAERVIAVGPRRPGFDVVWTREPVPGTGPVAALAAGLVFVPDDVEAVVLLAADLPGVRRSTVDRLVMAIGDADGAVLVDAAGERQWLLGAWRLPALRAALPEQTENAALRRVLGGLTVAEVPAERGEADDIDTPEDLERHR</sequence>
<proteinExistence type="predicted"/>
<keyword evidence="4" id="KW-1185">Reference proteome</keyword>
<dbReference type="Pfam" id="PF12804">
    <property type="entry name" value="NTP_transf_3"/>
    <property type="match status" value="1"/>
</dbReference>
<dbReference type="InterPro" id="IPR029044">
    <property type="entry name" value="Nucleotide-diphossugar_trans"/>
</dbReference>
<keyword evidence="1" id="KW-0808">Transferase</keyword>
<gene>
    <name evidence="3" type="ORF">DV20_24545</name>
</gene>
<dbReference type="GO" id="GO:0016779">
    <property type="term" value="F:nucleotidyltransferase activity"/>
    <property type="evidence" value="ECO:0007669"/>
    <property type="project" value="UniProtKB-ARBA"/>
</dbReference>
<comment type="caution">
    <text evidence="3">The sequence shown here is derived from an EMBL/GenBank/DDBJ whole genome shotgun (WGS) entry which is preliminary data.</text>
</comment>
<evidence type="ECO:0000313" key="4">
    <source>
        <dbReference type="Proteomes" id="UP000027345"/>
    </source>
</evidence>
<accession>A0A066TWD7</accession>